<gene>
    <name evidence="2" type="ORF">KEM10_04305</name>
</gene>
<proteinExistence type="predicted"/>
<evidence type="ECO:0008006" key="4">
    <source>
        <dbReference type="Google" id="ProtNLM"/>
    </source>
</evidence>
<evidence type="ECO:0000313" key="3">
    <source>
        <dbReference type="Proteomes" id="UP000708576"/>
    </source>
</evidence>
<sequence>MNKFLILGLLLYSMIFSHAVNAAENSDSKELQLSMSKLDSIYHEPFIDVDEWRDTPTPHRYVHGGFKGTGLRFSYYMPPKEQYQGRFYHYITPVPDSEYLCQGHEGEEDKISFAIESGAYLIETNGGGEDATALPGKNIDPEIGGYLANAAAAKYSRTVALKMYEGTRPYGYCFGGSGGSIRTIGGMENTEDIWDGAVPFVTGSTMAMPSAFTVRIQAMRVLKDKFPQILDAVEPGGSGDMYAGLNEEEKIALEEAVKMGFPVKSFYDYETMGIHAFAALYGGMVISDRMYFKDFWKVPGYEGANPTQSLLESRIQHKTFIKKIITAKEAKALGLDFGREPGEKKGKRGSADLAWKALDEKEAKMPVAFQLNQAVPVNSDDYLGGDIIMKSGSARRKSIFVKRIQDDIVILGKANPDVLKKIHVGDQVLVDNSNFLAAQSYHRHCVPYDLDEYPAWRQFCDEDENPLYPQRPMLLGPMFSSFASGKLQTGKFNGKMIIVQNLWDKEAYAWQADWYYNKATKHYENIDDRLVVWYNDHTLHGDFSKQKDPTRTVSYLGILQQALRDLSAWVEKGIQPPSTTNHNIVDAQVLVPEEASERMGIQPVVTVHANGGKRADVKVGEKVTFTATVEVPTGTGKVIAAEWDFDEKGLFPVAEKLKKGKLSKDGTKLTITRTYKFDKPGTYFPALRGVSQRDGDKETSFCRIQNLGRVRVVVE</sequence>
<dbReference type="EMBL" id="JAGUCO010000002">
    <property type="protein sequence ID" value="MBS2097490.1"/>
    <property type="molecule type" value="Genomic_DNA"/>
</dbReference>
<dbReference type="Proteomes" id="UP000708576">
    <property type="component" value="Unassembled WGS sequence"/>
</dbReference>
<organism evidence="2 3">
    <name type="scientific">Carboxylicivirga linearis</name>
    <dbReference type="NCBI Taxonomy" id="1628157"/>
    <lineage>
        <taxon>Bacteria</taxon>
        <taxon>Pseudomonadati</taxon>
        <taxon>Bacteroidota</taxon>
        <taxon>Bacteroidia</taxon>
        <taxon>Marinilabiliales</taxon>
        <taxon>Marinilabiliaceae</taxon>
        <taxon>Carboxylicivirga</taxon>
    </lineage>
</organism>
<feature type="signal peptide" evidence="1">
    <location>
        <begin position="1"/>
        <end position="22"/>
    </location>
</feature>
<comment type="caution">
    <text evidence="2">The sequence shown here is derived from an EMBL/GenBank/DDBJ whole genome shotgun (WGS) entry which is preliminary data.</text>
</comment>
<evidence type="ECO:0000256" key="1">
    <source>
        <dbReference type="SAM" id="SignalP"/>
    </source>
</evidence>
<dbReference type="RefSeq" id="WP_212213958.1">
    <property type="nucleotide sequence ID" value="NZ_JAGUCO010000002.1"/>
</dbReference>
<keyword evidence="3" id="KW-1185">Reference proteome</keyword>
<feature type="chain" id="PRO_5045246043" description="PKD domain-containing protein" evidence="1">
    <location>
        <begin position="23"/>
        <end position="715"/>
    </location>
</feature>
<protein>
    <recommendedName>
        <fullName evidence="4">PKD domain-containing protein</fullName>
    </recommendedName>
</protein>
<reference evidence="2 3" key="1">
    <citation type="journal article" date="2015" name="Int. J. Syst. Evol. Microbiol.">
        <title>Carboxylicivirga linearis sp. nov., isolated from a sea cucumber culture pond.</title>
        <authorList>
            <person name="Wang F.Q."/>
            <person name="Zhou Y.X."/>
            <person name="Lin X.Z."/>
            <person name="Chen G.J."/>
            <person name="Du Z.J."/>
        </authorList>
    </citation>
    <scope>NUCLEOTIDE SEQUENCE [LARGE SCALE GENOMIC DNA]</scope>
    <source>
        <strain evidence="2 3">FB218</strain>
    </source>
</reference>
<evidence type="ECO:0000313" key="2">
    <source>
        <dbReference type="EMBL" id="MBS2097490.1"/>
    </source>
</evidence>
<accession>A0ABS5JRP5</accession>
<keyword evidence="1" id="KW-0732">Signal</keyword>
<name>A0ABS5JRP5_9BACT</name>